<proteinExistence type="inferred from homology"/>
<evidence type="ECO:0000313" key="5">
    <source>
        <dbReference type="Proteomes" id="UP000728032"/>
    </source>
</evidence>
<name>A0A7R9QD59_9ACAR</name>
<evidence type="ECO:0000256" key="3">
    <source>
        <dbReference type="SAM" id="Phobius"/>
    </source>
</evidence>
<evidence type="ECO:0000313" key="4">
    <source>
        <dbReference type="EMBL" id="CAD7641417.1"/>
    </source>
</evidence>
<comment type="similarity">
    <text evidence="1">Belongs to the type-B carboxylesterase/lipase family.</text>
</comment>
<evidence type="ECO:0000256" key="2">
    <source>
        <dbReference type="SAM" id="MobiDB-lite"/>
    </source>
</evidence>
<keyword evidence="3" id="KW-1133">Transmembrane helix</keyword>
<dbReference type="InterPro" id="IPR051093">
    <property type="entry name" value="Neuroligin/BSAL"/>
</dbReference>
<dbReference type="PANTHER" id="PTHR43903">
    <property type="entry name" value="NEUROLIGIN"/>
    <property type="match status" value="1"/>
</dbReference>
<feature type="region of interest" description="Disordered" evidence="2">
    <location>
        <begin position="208"/>
        <end position="233"/>
    </location>
</feature>
<evidence type="ECO:0000256" key="1">
    <source>
        <dbReference type="ARBA" id="ARBA00005964"/>
    </source>
</evidence>
<feature type="transmembrane region" description="Helical" evidence="3">
    <location>
        <begin position="174"/>
        <end position="199"/>
    </location>
</feature>
<dbReference type="EMBL" id="OC915666">
    <property type="protein sequence ID" value="CAD7641417.1"/>
    <property type="molecule type" value="Genomic_DNA"/>
</dbReference>
<dbReference type="OrthoDB" id="3200163at2759"/>
<gene>
    <name evidence="4" type="ORF">ONB1V03_LOCUS3091</name>
</gene>
<keyword evidence="3" id="KW-0812">Transmembrane</keyword>
<protein>
    <submittedName>
        <fullName evidence="4">Uncharacterized protein</fullName>
    </submittedName>
</protein>
<keyword evidence="5" id="KW-1185">Reference proteome</keyword>
<keyword evidence="3" id="KW-0472">Membrane</keyword>
<accession>A0A7R9QD59</accession>
<dbReference type="EMBL" id="CAJPVJ010000841">
    <property type="protein sequence ID" value="CAG2163517.1"/>
    <property type="molecule type" value="Genomic_DNA"/>
</dbReference>
<dbReference type="Proteomes" id="UP000728032">
    <property type="component" value="Unassembled WGS sequence"/>
</dbReference>
<organism evidence="4">
    <name type="scientific">Oppiella nova</name>
    <dbReference type="NCBI Taxonomy" id="334625"/>
    <lineage>
        <taxon>Eukaryota</taxon>
        <taxon>Metazoa</taxon>
        <taxon>Ecdysozoa</taxon>
        <taxon>Arthropoda</taxon>
        <taxon>Chelicerata</taxon>
        <taxon>Arachnida</taxon>
        <taxon>Acari</taxon>
        <taxon>Acariformes</taxon>
        <taxon>Sarcoptiformes</taxon>
        <taxon>Oribatida</taxon>
        <taxon>Brachypylina</taxon>
        <taxon>Oppioidea</taxon>
        <taxon>Oppiidae</taxon>
        <taxon>Oppiella</taxon>
    </lineage>
</organism>
<reference evidence="4" key="1">
    <citation type="submission" date="2020-11" db="EMBL/GenBank/DDBJ databases">
        <authorList>
            <person name="Tran Van P."/>
        </authorList>
    </citation>
    <scope>NUCLEOTIDE SEQUENCE</scope>
</reference>
<dbReference type="AlphaFoldDB" id="A0A7R9QD59"/>
<sequence length="378" mass="42697">MSLELIDDNLCPFISKPGLKPKVRDHYHSHRLSFWLNLIPRLHNAGEEQVYLRHHLLTDHENMASYDGIVRQIAFKFFAPIPNKSLDLIPVNNSIISKSRKQYLTPKTASNELDVNDGANEFSPPMTTESVMNFYNNQSMGSTDVISMIDSQANLNNKTAANGITIGANYSTALLVTIAIGCSLLILNMLIFAGVYYQLDKNSALRHQKKSKNRSASSDHHSSYHYNDTPKSQEMVVLATPEKRLLTQKSPNLSHNHVEIVNTNFLDVDQMDTKCNTIRSNDTVYYNQKTFGFEHSHHSHSSPVPSCLSNSDTTTTSIIHVPLSYDKSSGDNFAPEIRYNSFLWFGKLKVRVLHKSQPVFRGYTPLMFANVFVEEGLN</sequence>